<comment type="caution">
    <text evidence="2">The sequence shown here is derived from an EMBL/GenBank/DDBJ whole genome shotgun (WGS) entry which is preliminary data.</text>
</comment>
<keyword evidence="1" id="KW-0472">Membrane</keyword>
<accession>A0AAP2W8X4</accession>
<sequence length="105" mass="11768">MLFMVIWSLVSAVFLGLGVSCFFAKRQMGFWANVKAPEVTDIRRYNRSVGIIWILFSVLLFVLGLFSRGGQNSPGAIVTILGTMLLCIAMMIAYSAVLEKYRKRP</sequence>
<proteinExistence type="predicted"/>
<dbReference type="EMBL" id="JAJNOR010000001">
    <property type="protein sequence ID" value="MCD2491202.1"/>
    <property type="molecule type" value="Genomic_DNA"/>
</dbReference>
<keyword evidence="1" id="KW-0812">Transmembrane</keyword>
<keyword evidence="1" id="KW-1133">Transmembrane helix</keyword>
<feature type="transmembrane region" description="Helical" evidence="1">
    <location>
        <begin position="45"/>
        <end position="65"/>
    </location>
</feature>
<evidence type="ECO:0000256" key="1">
    <source>
        <dbReference type="SAM" id="Phobius"/>
    </source>
</evidence>
<dbReference type="AlphaFoldDB" id="A0AAP2W8X4"/>
<protein>
    <recommendedName>
        <fullName evidence="4">DUF3784 domain-containing protein</fullName>
    </recommendedName>
</protein>
<dbReference type="Proteomes" id="UP001299265">
    <property type="component" value="Unassembled WGS sequence"/>
</dbReference>
<evidence type="ECO:0008006" key="4">
    <source>
        <dbReference type="Google" id="ProtNLM"/>
    </source>
</evidence>
<feature type="transmembrane region" description="Helical" evidence="1">
    <location>
        <begin position="77"/>
        <end position="97"/>
    </location>
</feature>
<evidence type="ECO:0000313" key="2">
    <source>
        <dbReference type="EMBL" id="MCD2491202.1"/>
    </source>
</evidence>
<dbReference type="RefSeq" id="WP_231061153.1">
    <property type="nucleotide sequence ID" value="NZ_JAJNOR010000001.1"/>
</dbReference>
<gene>
    <name evidence="2" type="ORF">LQE92_00995</name>
</gene>
<reference evidence="2 3" key="1">
    <citation type="submission" date="2021-11" db="EMBL/GenBank/DDBJ databases">
        <title>Lacrimispora sp. nov. NSJ-141 isolated from human feces.</title>
        <authorList>
            <person name="Abdugheni R."/>
        </authorList>
    </citation>
    <scope>NUCLEOTIDE SEQUENCE [LARGE SCALE GENOMIC DNA]</scope>
    <source>
        <strain evidence="2 3">NSJ-141</strain>
    </source>
</reference>
<keyword evidence="3" id="KW-1185">Reference proteome</keyword>
<organism evidence="2 3">
    <name type="scientific">Lientehia hominis</name>
    <dbReference type="NCBI Taxonomy" id="2897778"/>
    <lineage>
        <taxon>Bacteria</taxon>
        <taxon>Bacillati</taxon>
        <taxon>Bacillota</taxon>
        <taxon>Clostridia</taxon>
        <taxon>Lachnospirales</taxon>
        <taxon>Lachnospiraceae</taxon>
        <taxon>Lientehia</taxon>
    </lineage>
</organism>
<name>A0AAP2W8X4_9FIRM</name>
<feature type="transmembrane region" description="Helical" evidence="1">
    <location>
        <begin position="6"/>
        <end position="24"/>
    </location>
</feature>
<evidence type="ECO:0000313" key="3">
    <source>
        <dbReference type="Proteomes" id="UP001299265"/>
    </source>
</evidence>